<sequence>MTILLLGFSVDDLDTLTTKPPPALVKSELIWTFLVTAISYAAKQDINGRFFVDPQSPPERTTTIRETGCCPAEAAAGHGYPRSS</sequence>
<name>A0A2N0D068_RHISU</name>
<dbReference type="RefSeq" id="WP_100773063.1">
    <property type="nucleotide sequence ID" value="NZ_PIQN01000028.1"/>
</dbReference>
<comment type="caution">
    <text evidence="1">The sequence shown here is derived from an EMBL/GenBank/DDBJ whole genome shotgun (WGS) entry which is preliminary data.</text>
</comment>
<protein>
    <submittedName>
        <fullName evidence="1">Uncharacterized protein</fullName>
    </submittedName>
</protein>
<reference evidence="1 2" key="2">
    <citation type="submission" date="2017-12" db="EMBL/GenBank/DDBJ databases">
        <title>Genome sequence of Rhizobium sullae HCNT1 isolated from Sulla coronaria nodules and featuring peculiar denitrification phenotypes.</title>
        <authorList>
            <person name="De Diego-Diaz B."/>
            <person name="Treu L."/>
            <person name="Campanaro S."/>
            <person name="Da Silva Duarte V."/>
            <person name="Basaglia M."/>
            <person name="Favaro L."/>
            <person name="Casella S."/>
            <person name="Squartini A."/>
        </authorList>
    </citation>
    <scope>NUCLEOTIDE SEQUENCE [LARGE SCALE GENOMIC DNA]</scope>
    <source>
        <strain evidence="1 2">HCNT1</strain>
    </source>
</reference>
<organism evidence="1 2">
    <name type="scientific">Rhizobium sullae</name>
    <name type="common">Rhizobium hedysari</name>
    <dbReference type="NCBI Taxonomy" id="50338"/>
    <lineage>
        <taxon>Bacteria</taxon>
        <taxon>Pseudomonadati</taxon>
        <taxon>Pseudomonadota</taxon>
        <taxon>Alphaproteobacteria</taxon>
        <taxon>Hyphomicrobiales</taxon>
        <taxon>Rhizobiaceae</taxon>
        <taxon>Rhizobium/Agrobacterium group</taxon>
        <taxon>Rhizobium</taxon>
    </lineage>
</organism>
<evidence type="ECO:0000313" key="1">
    <source>
        <dbReference type="EMBL" id="PKA39505.1"/>
    </source>
</evidence>
<reference evidence="1 2" key="1">
    <citation type="submission" date="2017-11" db="EMBL/GenBank/DDBJ databases">
        <authorList>
            <person name="Han C.G."/>
        </authorList>
    </citation>
    <scope>NUCLEOTIDE SEQUENCE [LARGE SCALE GENOMIC DNA]</scope>
    <source>
        <strain evidence="1 2">HCNT1</strain>
    </source>
</reference>
<dbReference type="Proteomes" id="UP000232164">
    <property type="component" value="Unassembled WGS sequence"/>
</dbReference>
<accession>A0A2N0D068</accession>
<dbReference type="AlphaFoldDB" id="A0A2N0D068"/>
<dbReference type="EMBL" id="PIQN01000028">
    <property type="protein sequence ID" value="PKA39505.1"/>
    <property type="molecule type" value="Genomic_DNA"/>
</dbReference>
<proteinExistence type="predicted"/>
<evidence type="ECO:0000313" key="2">
    <source>
        <dbReference type="Proteomes" id="UP000232164"/>
    </source>
</evidence>
<gene>
    <name evidence="1" type="ORF">CWR43_32545</name>
</gene>